<gene>
    <name evidence="3" type="ORF">EXD82_08925</name>
</gene>
<evidence type="ECO:0000313" key="3">
    <source>
        <dbReference type="EMBL" id="TQQ84010.1"/>
    </source>
</evidence>
<dbReference type="InterPro" id="IPR001482">
    <property type="entry name" value="T2SS/T4SS_dom"/>
</dbReference>
<evidence type="ECO:0000256" key="1">
    <source>
        <dbReference type="ARBA" id="ARBA00006611"/>
    </source>
</evidence>
<proteinExistence type="inferred from homology"/>
<dbReference type="RefSeq" id="WP_142536570.1">
    <property type="nucleotide sequence ID" value="NZ_SGJB01000018.1"/>
</dbReference>
<comment type="caution">
    <text evidence="3">The sequence shown here is derived from an EMBL/GenBank/DDBJ whole genome shotgun (WGS) entry which is preliminary data.</text>
</comment>
<dbReference type="InterPro" id="IPR050921">
    <property type="entry name" value="T4SS_GSP_E_ATPase"/>
</dbReference>
<dbReference type="Pfam" id="PF00437">
    <property type="entry name" value="T2SSE"/>
    <property type="match status" value="1"/>
</dbReference>
<keyword evidence="4" id="KW-1185">Reference proteome</keyword>
<dbReference type="PANTHER" id="PTHR30486">
    <property type="entry name" value="TWITCHING MOTILITY PROTEIN PILT"/>
    <property type="match status" value="1"/>
</dbReference>
<comment type="similarity">
    <text evidence="1">Belongs to the GSP E family.</text>
</comment>
<sequence length="334" mass="37717">MDGRNIVEYAYKKGASDIHISDFVYLRVNGELEKTEWNKEKALGFIIESFVDQNSKEILEKTGEVDIGAGISDTRLRINLFRQRIGISASIRIIPSSIKDIKHLGIPDVIYELTEYRNGIILVTGATGSGKSTTLASIIDYINSNMKKHIITLEDPIEYIHKNKRSIITQREIGKDTIDYKSGLRSALRQDPDIIMIGEMRDSETMKTAIYASETGHLVFSTLHTGNASKTVERIVDSCEGMRGIRDAIASQLRAVISQKLIKSAYGRSAVFEIMKNIPAIENMIREGNTSSIENAIKTGKRYKMQSFREDIERLYRKGIISEEIYRAESEVLR</sequence>
<name>A0A544QTJ9_9FIRM</name>
<dbReference type="InterPro" id="IPR027417">
    <property type="entry name" value="P-loop_NTPase"/>
</dbReference>
<protein>
    <submittedName>
        <fullName evidence="3">PilT/PilU family type 4a pilus ATPase</fullName>
    </submittedName>
</protein>
<evidence type="ECO:0000313" key="4">
    <source>
        <dbReference type="Proteomes" id="UP000317863"/>
    </source>
</evidence>
<dbReference type="Gene3D" id="3.30.450.90">
    <property type="match status" value="1"/>
</dbReference>
<dbReference type="CDD" id="cd01131">
    <property type="entry name" value="PilT"/>
    <property type="match status" value="1"/>
</dbReference>
<feature type="domain" description="Bacterial type II secretion system protein E" evidence="2">
    <location>
        <begin position="188"/>
        <end position="202"/>
    </location>
</feature>
<dbReference type="AlphaFoldDB" id="A0A544QTJ9"/>
<dbReference type="EMBL" id="SGJB01000018">
    <property type="protein sequence ID" value="TQQ84010.1"/>
    <property type="molecule type" value="Genomic_DNA"/>
</dbReference>
<reference evidence="3 4" key="1">
    <citation type="submission" date="2019-02" db="EMBL/GenBank/DDBJ databases">
        <title>Peptostreptococcaceae bacterium ZHW00191 nov., a new bacterium isolated from the human gut.</title>
        <authorList>
            <person name="Zhou H.-W."/>
            <person name="Chen X.-J."/>
        </authorList>
    </citation>
    <scope>NUCLEOTIDE SEQUENCE [LARGE SCALE GENOMIC DNA]</scope>
    <source>
        <strain evidence="3 4">ZHW00191</strain>
    </source>
</reference>
<dbReference type="NCBIfam" id="TIGR01420">
    <property type="entry name" value="pilT_fam"/>
    <property type="match status" value="1"/>
</dbReference>
<dbReference type="PROSITE" id="PS00662">
    <property type="entry name" value="T2SP_E"/>
    <property type="match status" value="1"/>
</dbReference>
<dbReference type="SUPFAM" id="SSF52540">
    <property type="entry name" value="P-loop containing nucleoside triphosphate hydrolases"/>
    <property type="match status" value="1"/>
</dbReference>
<dbReference type="InterPro" id="IPR006321">
    <property type="entry name" value="PilT/PilU"/>
</dbReference>
<dbReference type="Gene3D" id="3.40.50.300">
    <property type="entry name" value="P-loop containing nucleotide triphosphate hydrolases"/>
    <property type="match status" value="1"/>
</dbReference>
<dbReference type="PANTHER" id="PTHR30486:SF6">
    <property type="entry name" value="TYPE IV PILUS RETRACTATION ATPASE PILT"/>
    <property type="match status" value="1"/>
</dbReference>
<accession>A0A544QTJ9</accession>
<dbReference type="Proteomes" id="UP000317863">
    <property type="component" value="Unassembled WGS sequence"/>
</dbReference>
<dbReference type="GO" id="GO:0016887">
    <property type="term" value="F:ATP hydrolysis activity"/>
    <property type="evidence" value="ECO:0007669"/>
    <property type="project" value="InterPro"/>
</dbReference>
<evidence type="ECO:0000259" key="2">
    <source>
        <dbReference type="PROSITE" id="PS00662"/>
    </source>
</evidence>
<organism evidence="3 4">
    <name type="scientific">Peptacetobacter hominis</name>
    <dbReference type="NCBI Taxonomy" id="2743610"/>
    <lineage>
        <taxon>Bacteria</taxon>
        <taxon>Bacillati</taxon>
        <taxon>Bacillota</taxon>
        <taxon>Clostridia</taxon>
        <taxon>Peptostreptococcales</taxon>
        <taxon>Peptostreptococcaceae</taxon>
        <taxon>Peptacetobacter</taxon>
    </lineage>
</organism>
<dbReference type="GO" id="GO:0005524">
    <property type="term" value="F:ATP binding"/>
    <property type="evidence" value="ECO:0007669"/>
    <property type="project" value="InterPro"/>
</dbReference>
<dbReference type="OrthoDB" id="9808272at2"/>